<gene>
    <name evidence="2" type="ORF">GGQ57_004772</name>
</gene>
<name>A0ABR6KTK6_9BACT</name>
<organism evidence="2 3">
    <name type="scientific">Parabacteroides faecis</name>
    <dbReference type="NCBI Taxonomy" id="1217282"/>
    <lineage>
        <taxon>Bacteria</taxon>
        <taxon>Pseudomonadati</taxon>
        <taxon>Bacteroidota</taxon>
        <taxon>Bacteroidia</taxon>
        <taxon>Bacteroidales</taxon>
        <taxon>Tannerellaceae</taxon>
        <taxon>Parabacteroides</taxon>
    </lineage>
</organism>
<evidence type="ECO:0008006" key="4">
    <source>
        <dbReference type="Google" id="ProtNLM"/>
    </source>
</evidence>
<keyword evidence="1" id="KW-0812">Transmembrane</keyword>
<comment type="caution">
    <text evidence="2">The sequence shown here is derived from an EMBL/GenBank/DDBJ whole genome shotgun (WGS) entry which is preliminary data.</text>
</comment>
<dbReference type="EMBL" id="JACHOC010000012">
    <property type="protein sequence ID" value="MBB4624827.1"/>
    <property type="molecule type" value="Genomic_DNA"/>
</dbReference>
<dbReference type="Proteomes" id="UP000533637">
    <property type="component" value="Unassembled WGS sequence"/>
</dbReference>
<evidence type="ECO:0000256" key="1">
    <source>
        <dbReference type="SAM" id="Phobius"/>
    </source>
</evidence>
<dbReference type="RefSeq" id="WP_122354232.1">
    <property type="nucleotide sequence ID" value="NZ_BMPB01000016.1"/>
</dbReference>
<accession>A0ABR6KTK6</accession>
<reference evidence="2 3" key="1">
    <citation type="submission" date="2020-08" db="EMBL/GenBank/DDBJ databases">
        <title>Genomic Encyclopedia of Type Strains, Phase IV (KMG-IV): sequencing the most valuable type-strain genomes for metagenomic binning, comparative biology and taxonomic classification.</title>
        <authorList>
            <person name="Goeker M."/>
        </authorList>
    </citation>
    <scope>NUCLEOTIDE SEQUENCE [LARGE SCALE GENOMIC DNA]</scope>
    <source>
        <strain evidence="2 3">DSM 102983</strain>
    </source>
</reference>
<protein>
    <recommendedName>
        <fullName evidence="4">Sugar transferase</fullName>
    </recommendedName>
</protein>
<sequence length="76" mass="8848">MTLFQKIKDPVIRVWSKFGLLLNRLFTPLILGCIYFIVLTPVALLYRLTNRKKPADGTSFIGRNKTFTAKDFENPW</sequence>
<keyword evidence="1" id="KW-0472">Membrane</keyword>
<keyword evidence="3" id="KW-1185">Reference proteome</keyword>
<evidence type="ECO:0000313" key="3">
    <source>
        <dbReference type="Proteomes" id="UP000533637"/>
    </source>
</evidence>
<keyword evidence="1" id="KW-1133">Transmembrane helix</keyword>
<proteinExistence type="predicted"/>
<evidence type="ECO:0000313" key="2">
    <source>
        <dbReference type="EMBL" id="MBB4624827.1"/>
    </source>
</evidence>
<feature type="transmembrane region" description="Helical" evidence="1">
    <location>
        <begin position="25"/>
        <end position="46"/>
    </location>
</feature>